<name>A0A4Y7TL93_COPMI</name>
<dbReference type="PANTHER" id="PTHR13194:SF18">
    <property type="entry name" value="COMPLEX I INTERMEDIATE-ASSOCIATED PROTEIN 30, MITOCHONDRIAL"/>
    <property type="match status" value="1"/>
</dbReference>
<dbReference type="InterPro" id="IPR039131">
    <property type="entry name" value="NDUFAF1"/>
</dbReference>
<comment type="similarity">
    <text evidence="2">Belongs to the CIA30 family.</text>
</comment>
<feature type="domain" description="NADH:ubiquinone oxidoreductase intermediate-associated protein 30" evidence="6">
    <location>
        <begin position="40"/>
        <end position="227"/>
    </location>
</feature>
<dbReference type="OrthoDB" id="42561at2759"/>
<comment type="caution">
    <text evidence="7">The sequence shown here is derived from an EMBL/GenBank/DDBJ whole genome shotgun (WGS) entry which is preliminary data.</text>
</comment>
<keyword evidence="8" id="KW-1185">Reference proteome</keyword>
<feature type="compositionally biased region" description="Basic and acidic residues" evidence="5">
    <location>
        <begin position="245"/>
        <end position="255"/>
    </location>
</feature>
<dbReference type="InterPro" id="IPR013857">
    <property type="entry name" value="NADH-UbQ_OxRdtase-assoc_prot30"/>
</dbReference>
<dbReference type="SUPFAM" id="SSF49785">
    <property type="entry name" value="Galactose-binding domain-like"/>
    <property type="match status" value="1"/>
</dbReference>
<dbReference type="GO" id="GO:0005739">
    <property type="term" value="C:mitochondrion"/>
    <property type="evidence" value="ECO:0007669"/>
    <property type="project" value="UniProtKB-SubCell"/>
</dbReference>
<organism evidence="7 8">
    <name type="scientific">Coprinellus micaceus</name>
    <name type="common">Glistening ink-cap mushroom</name>
    <name type="synonym">Coprinus micaceus</name>
    <dbReference type="NCBI Taxonomy" id="71717"/>
    <lineage>
        <taxon>Eukaryota</taxon>
        <taxon>Fungi</taxon>
        <taxon>Dikarya</taxon>
        <taxon>Basidiomycota</taxon>
        <taxon>Agaricomycotina</taxon>
        <taxon>Agaricomycetes</taxon>
        <taxon>Agaricomycetidae</taxon>
        <taxon>Agaricales</taxon>
        <taxon>Agaricineae</taxon>
        <taxon>Psathyrellaceae</taxon>
        <taxon>Coprinellus</taxon>
    </lineage>
</organism>
<dbReference type="STRING" id="71717.A0A4Y7TL93"/>
<keyword evidence="4" id="KW-0143">Chaperone</keyword>
<evidence type="ECO:0000256" key="4">
    <source>
        <dbReference type="ARBA" id="ARBA00023186"/>
    </source>
</evidence>
<dbReference type="AlphaFoldDB" id="A0A4Y7TL93"/>
<evidence type="ECO:0000256" key="3">
    <source>
        <dbReference type="ARBA" id="ARBA00023128"/>
    </source>
</evidence>
<evidence type="ECO:0000256" key="1">
    <source>
        <dbReference type="ARBA" id="ARBA00004173"/>
    </source>
</evidence>
<evidence type="ECO:0000313" key="7">
    <source>
        <dbReference type="EMBL" id="TEB34754.1"/>
    </source>
</evidence>
<comment type="subcellular location">
    <subcellularLocation>
        <location evidence="1">Mitochondrion</location>
    </subcellularLocation>
</comment>
<dbReference type="InterPro" id="IPR008979">
    <property type="entry name" value="Galactose-bd-like_sf"/>
</dbReference>
<gene>
    <name evidence="7" type="ORF">FA13DRAFT_1811986</name>
</gene>
<accession>A0A4Y7TL93</accession>
<evidence type="ECO:0000256" key="2">
    <source>
        <dbReference type="ARBA" id="ARBA00007884"/>
    </source>
</evidence>
<feature type="region of interest" description="Disordered" evidence="5">
    <location>
        <begin position="245"/>
        <end position="266"/>
    </location>
</feature>
<dbReference type="PANTHER" id="PTHR13194">
    <property type="entry name" value="COMPLEX I INTERMEDIATE-ASSOCIATED PROTEIN 30"/>
    <property type="match status" value="1"/>
</dbReference>
<evidence type="ECO:0000256" key="5">
    <source>
        <dbReference type="SAM" id="MobiDB-lite"/>
    </source>
</evidence>
<reference evidence="7 8" key="1">
    <citation type="journal article" date="2019" name="Nat. Ecol. Evol.">
        <title>Megaphylogeny resolves global patterns of mushroom evolution.</title>
        <authorList>
            <person name="Varga T."/>
            <person name="Krizsan K."/>
            <person name="Foldi C."/>
            <person name="Dima B."/>
            <person name="Sanchez-Garcia M."/>
            <person name="Sanchez-Ramirez S."/>
            <person name="Szollosi G.J."/>
            <person name="Szarkandi J.G."/>
            <person name="Papp V."/>
            <person name="Albert L."/>
            <person name="Andreopoulos W."/>
            <person name="Angelini C."/>
            <person name="Antonin V."/>
            <person name="Barry K.W."/>
            <person name="Bougher N.L."/>
            <person name="Buchanan P."/>
            <person name="Buyck B."/>
            <person name="Bense V."/>
            <person name="Catcheside P."/>
            <person name="Chovatia M."/>
            <person name="Cooper J."/>
            <person name="Damon W."/>
            <person name="Desjardin D."/>
            <person name="Finy P."/>
            <person name="Geml J."/>
            <person name="Haridas S."/>
            <person name="Hughes K."/>
            <person name="Justo A."/>
            <person name="Karasinski D."/>
            <person name="Kautmanova I."/>
            <person name="Kiss B."/>
            <person name="Kocsube S."/>
            <person name="Kotiranta H."/>
            <person name="LaButti K.M."/>
            <person name="Lechner B.E."/>
            <person name="Liimatainen K."/>
            <person name="Lipzen A."/>
            <person name="Lukacs Z."/>
            <person name="Mihaltcheva S."/>
            <person name="Morgado L.N."/>
            <person name="Niskanen T."/>
            <person name="Noordeloos M.E."/>
            <person name="Ohm R.A."/>
            <person name="Ortiz-Santana B."/>
            <person name="Ovrebo C."/>
            <person name="Racz N."/>
            <person name="Riley R."/>
            <person name="Savchenko A."/>
            <person name="Shiryaev A."/>
            <person name="Soop K."/>
            <person name="Spirin V."/>
            <person name="Szebenyi C."/>
            <person name="Tomsovsky M."/>
            <person name="Tulloss R.E."/>
            <person name="Uehling J."/>
            <person name="Grigoriev I.V."/>
            <person name="Vagvolgyi C."/>
            <person name="Papp T."/>
            <person name="Martin F.M."/>
            <person name="Miettinen O."/>
            <person name="Hibbett D.S."/>
            <person name="Nagy L.G."/>
        </authorList>
    </citation>
    <scope>NUCLEOTIDE SEQUENCE [LARGE SCALE GENOMIC DNA]</scope>
    <source>
        <strain evidence="7 8">FP101781</strain>
    </source>
</reference>
<dbReference type="Proteomes" id="UP000298030">
    <property type="component" value="Unassembled WGS sequence"/>
</dbReference>
<dbReference type="GO" id="GO:0010257">
    <property type="term" value="P:NADH dehydrogenase complex assembly"/>
    <property type="evidence" value="ECO:0007669"/>
    <property type="project" value="TreeGrafter"/>
</dbReference>
<proteinExistence type="inferred from homology"/>
<dbReference type="EMBL" id="QPFP01000009">
    <property type="protein sequence ID" value="TEB34754.1"/>
    <property type="molecule type" value="Genomic_DNA"/>
</dbReference>
<dbReference type="GO" id="GO:0051082">
    <property type="term" value="F:unfolded protein binding"/>
    <property type="evidence" value="ECO:0007669"/>
    <property type="project" value="TreeGrafter"/>
</dbReference>
<keyword evidence="3" id="KW-0496">Mitochondrion</keyword>
<dbReference type="Pfam" id="PF08547">
    <property type="entry name" value="CIA30"/>
    <property type="match status" value="1"/>
</dbReference>
<evidence type="ECO:0000259" key="6">
    <source>
        <dbReference type="Pfam" id="PF08547"/>
    </source>
</evidence>
<dbReference type="GO" id="GO:0006120">
    <property type="term" value="P:mitochondrial electron transport, NADH to ubiquinone"/>
    <property type="evidence" value="ECO:0007669"/>
    <property type="project" value="TreeGrafter"/>
</dbReference>
<sequence length="266" mass="29966">MVSHLSRYIDRSTRRILDGVSNVVLMRGADIPSRAPRTLFTFNSRDDVSQYAMGCDGDIGGTSTVHLDLDENPEHNATLGKTATGLFWGEMRLDVKPGYANKIRGGYAGFRNMNRPTIFGDITDDVSQHEYLALRVRLGGDPRTRNSYFVNLQTEGPISTDLWQHRLYFKRNDGRWEDVFLPFSSFIRTNSGEMSEAQITMMRERIRSIGISMLGGNSGVSGKYELGIDHIRIVNEEDVTDEPLEKVLEKEKRASGEVTNGKLEHS</sequence>
<protein>
    <submittedName>
        <fullName evidence="7">Complex I intermediate-associated protein CIA30</fullName>
    </submittedName>
</protein>
<evidence type="ECO:0000313" key="8">
    <source>
        <dbReference type="Proteomes" id="UP000298030"/>
    </source>
</evidence>